<reference evidence="2" key="1">
    <citation type="submission" date="2021-09" db="EMBL/GenBank/DDBJ databases">
        <authorList>
            <consortium name="AG Swart"/>
            <person name="Singh M."/>
            <person name="Singh A."/>
            <person name="Seah K."/>
            <person name="Emmerich C."/>
        </authorList>
    </citation>
    <scope>NUCLEOTIDE SEQUENCE</scope>
    <source>
        <strain evidence="2">ATCC30299</strain>
    </source>
</reference>
<keyword evidence="3" id="KW-1185">Reference proteome</keyword>
<dbReference type="AlphaFoldDB" id="A0AAU9JHU2"/>
<organism evidence="2 3">
    <name type="scientific">Blepharisma stoltei</name>
    <dbReference type="NCBI Taxonomy" id="1481888"/>
    <lineage>
        <taxon>Eukaryota</taxon>
        <taxon>Sar</taxon>
        <taxon>Alveolata</taxon>
        <taxon>Ciliophora</taxon>
        <taxon>Postciliodesmatophora</taxon>
        <taxon>Heterotrichea</taxon>
        <taxon>Heterotrichida</taxon>
        <taxon>Blepharismidae</taxon>
        <taxon>Blepharisma</taxon>
    </lineage>
</organism>
<proteinExistence type="predicted"/>
<evidence type="ECO:0000256" key="1">
    <source>
        <dbReference type="SAM" id="Coils"/>
    </source>
</evidence>
<dbReference type="EMBL" id="CAJZBQ010000035">
    <property type="protein sequence ID" value="CAG9323685.1"/>
    <property type="molecule type" value="Genomic_DNA"/>
</dbReference>
<feature type="coiled-coil region" evidence="1">
    <location>
        <begin position="69"/>
        <end position="96"/>
    </location>
</feature>
<comment type="caution">
    <text evidence="2">The sequence shown here is derived from an EMBL/GenBank/DDBJ whole genome shotgun (WGS) entry which is preliminary data.</text>
</comment>
<evidence type="ECO:0000313" key="2">
    <source>
        <dbReference type="EMBL" id="CAG9323685.1"/>
    </source>
</evidence>
<dbReference type="Proteomes" id="UP001162131">
    <property type="component" value="Unassembled WGS sequence"/>
</dbReference>
<protein>
    <submittedName>
        <fullName evidence="2">Uncharacterized protein</fullName>
    </submittedName>
</protein>
<name>A0AAU9JHU2_9CILI</name>
<evidence type="ECO:0000313" key="3">
    <source>
        <dbReference type="Proteomes" id="UP001162131"/>
    </source>
</evidence>
<accession>A0AAU9JHU2</accession>
<gene>
    <name evidence="2" type="ORF">BSTOLATCC_MIC34725</name>
</gene>
<sequence>MLSSSLTPKTQNYISRKSKILEKYKEPLSVFRSRRLEEFAKHKRKLAQQEQTEMRLKNLIKKNTISEAMKVRNKKCEESQKKKEKAEKRLKRIENWEKIAKENNEKINEADTIFKMLLSKISKYEQSIFSWFIILINDEVYWQLFSKIEAAKIIRSEASSEIKTKTEELVPEYLRWKESFIKKGMNEILAEEEAQKKIEASKKDYNNDIKEAKKIFNEFNSITKTKQAEANMFIARAKFFWAKKKENIEEAKRKMLKALKFSP</sequence>
<keyword evidence="1" id="KW-0175">Coiled coil</keyword>